<evidence type="ECO:0000313" key="2">
    <source>
        <dbReference type="Proteomes" id="UP000193136"/>
    </source>
</evidence>
<reference evidence="1 2" key="1">
    <citation type="submission" date="2017-03" db="EMBL/GenBank/DDBJ databases">
        <title>Genome sequence of Geothermobacter sp. EPR-M, Deep-Sea Iron Reducer.</title>
        <authorList>
            <person name="Tully B."/>
            <person name="Savalia P."/>
            <person name="Abuyen K."/>
            <person name="Baughan C."/>
            <person name="Romero E."/>
            <person name="Ronkowski C."/>
            <person name="Torres B."/>
            <person name="Tremblay J."/>
            <person name="Trujillo A."/>
            <person name="Tyler M."/>
            <person name="Perez-Rodriguez I."/>
            <person name="Amend J."/>
        </authorList>
    </citation>
    <scope>NUCLEOTIDE SEQUENCE [LARGE SCALE GENOMIC DNA]</scope>
    <source>
        <strain evidence="1 2">EPR-M</strain>
    </source>
</reference>
<protein>
    <recommendedName>
        <fullName evidence="3">WGR domain-containing protein</fullName>
    </recommendedName>
</protein>
<organism evidence="1 2">
    <name type="scientific">Geothermobacter hydrogeniphilus</name>
    <dbReference type="NCBI Taxonomy" id="1969733"/>
    <lineage>
        <taxon>Bacteria</taxon>
        <taxon>Pseudomonadati</taxon>
        <taxon>Thermodesulfobacteriota</taxon>
        <taxon>Desulfuromonadia</taxon>
        <taxon>Desulfuromonadales</taxon>
        <taxon>Geothermobacteraceae</taxon>
        <taxon>Geothermobacter</taxon>
    </lineage>
</organism>
<dbReference type="EMBL" id="NAAD01000006">
    <property type="protein sequence ID" value="ORJ61347.1"/>
    <property type="molecule type" value="Genomic_DNA"/>
</dbReference>
<sequence>MVLLQTYLEADSPGHAWYQLRLIRLAEGYVVEKKSGRRGRKGQVEAWFRWDSGAARCLYDKILDNKTREGRRRVYRIVPSPDQLELFPESKEGTQ</sequence>
<dbReference type="RefSeq" id="WP_085010026.1">
    <property type="nucleotide sequence ID" value="NZ_NAAD01000006.1"/>
</dbReference>
<evidence type="ECO:0008006" key="3">
    <source>
        <dbReference type="Google" id="ProtNLM"/>
    </source>
</evidence>
<evidence type="ECO:0000313" key="1">
    <source>
        <dbReference type="EMBL" id="ORJ61347.1"/>
    </source>
</evidence>
<comment type="caution">
    <text evidence="1">The sequence shown here is derived from an EMBL/GenBank/DDBJ whole genome shotgun (WGS) entry which is preliminary data.</text>
</comment>
<proteinExistence type="predicted"/>
<name>A0A1X0Y8A1_9BACT</name>
<dbReference type="AlphaFoldDB" id="A0A1X0Y8A1"/>
<gene>
    <name evidence="1" type="ORF">B5V00_06860</name>
</gene>
<accession>A0A1X0Y8A1</accession>
<keyword evidence="2" id="KW-1185">Reference proteome</keyword>
<dbReference type="Proteomes" id="UP000193136">
    <property type="component" value="Unassembled WGS sequence"/>
</dbReference>
<dbReference type="STRING" id="1969733.B5V00_06860"/>